<dbReference type="Proteomes" id="UP000185663">
    <property type="component" value="Chromosome I"/>
</dbReference>
<dbReference type="GO" id="GO:0003700">
    <property type="term" value="F:DNA-binding transcription factor activity"/>
    <property type="evidence" value="ECO:0007669"/>
    <property type="project" value="InterPro"/>
</dbReference>
<dbReference type="InterPro" id="IPR036390">
    <property type="entry name" value="WH_DNA-bd_sf"/>
</dbReference>
<dbReference type="Pfam" id="PF01047">
    <property type="entry name" value="MarR"/>
    <property type="match status" value="1"/>
</dbReference>
<proteinExistence type="predicted"/>
<dbReference type="AlphaFoldDB" id="A0A1H1SRC6"/>
<dbReference type="PANTHER" id="PTHR33164">
    <property type="entry name" value="TRANSCRIPTIONAL REGULATOR, MARR FAMILY"/>
    <property type="match status" value="1"/>
</dbReference>
<dbReference type="Gene3D" id="1.10.10.10">
    <property type="entry name" value="Winged helix-like DNA-binding domain superfamily/Winged helix DNA-binding domain"/>
    <property type="match status" value="1"/>
</dbReference>
<dbReference type="EMBL" id="LT629776">
    <property type="protein sequence ID" value="SDS49939.1"/>
    <property type="molecule type" value="Genomic_DNA"/>
</dbReference>
<dbReference type="PRINTS" id="PR00598">
    <property type="entry name" value="HTHMARR"/>
</dbReference>
<dbReference type="RefSeq" id="WP_197675385.1">
    <property type="nucleotide sequence ID" value="NZ_LT629776.1"/>
</dbReference>
<reference evidence="2 3" key="1">
    <citation type="submission" date="2016-10" db="EMBL/GenBank/DDBJ databases">
        <authorList>
            <person name="de Groot N.N."/>
        </authorList>
    </citation>
    <scope>NUCLEOTIDE SEQUENCE [LARGE SCALE GENOMIC DNA]</scope>
    <source>
        <strain evidence="2 3">DSM 22126</strain>
    </source>
</reference>
<sequence length="94" mass="10218">MTPSDPVRRRLAAISSTTLTMQQLRVLAILHAHGPQRATELANRLQVSAATTSGILDRLEAGGYLERRQHELDGRARAITLTPHGRASILAVVD</sequence>
<dbReference type="STRING" id="545619.SAMN04489860_1687"/>
<feature type="domain" description="HTH marR-type" evidence="1">
    <location>
        <begin position="1"/>
        <end position="94"/>
    </location>
</feature>
<evidence type="ECO:0000313" key="2">
    <source>
        <dbReference type="EMBL" id="SDS49939.1"/>
    </source>
</evidence>
<organism evidence="2 3">
    <name type="scientific">Paraoerskovia marina</name>
    <dbReference type="NCBI Taxonomy" id="545619"/>
    <lineage>
        <taxon>Bacteria</taxon>
        <taxon>Bacillati</taxon>
        <taxon>Actinomycetota</taxon>
        <taxon>Actinomycetes</taxon>
        <taxon>Micrococcales</taxon>
        <taxon>Cellulomonadaceae</taxon>
        <taxon>Paraoerskovia</taxon>
    </lineage>
</organism>
<protein>
    <submittedName>
        <fullName evidence="2">MarR family protein</fullName>
    </submittedName>
</protein>
<evidence type="ECO:0000313" key="3">
    <source>
        <dbReference type="Proteomes" id="UP000185663"/>
    </source>
</evidence>
<dbReference type="PROSITE" id="PS50995">
    <property type="entry name" value="HTH_MARR_2"/>
    <property type="match status" value="1"/>
</dbReference>
<name>A0A1H1SRC6_9CELL</name>
<keyword evidence="3" id="KW-1185">Reference proteome</keyword>
<gene>
    <name evidence="2" type="ORF">SAMN04489860_1687</name>
</gene>
<evidence type="ECO:0000259" key="1">
    <source>
        <dbReference type="PROSITE" id="PS50995"/>
    </source>
</evidence>
<dbReference type="InterPro" id="IPR036388">
    <property type="entry name" value="WH-like_DNA-bd_sf"/>
</dbReference>
<dbReference type="InterPro" id="IPR039422">
    <property type="entry name" value="MarR/SlyA-like"/>
</dbReference>
<accession>A0A1H1SRC6</accession>
<dbReference type="PANTHER" id="PTHR33164:SF43">
    <property type="entry name" value="HTH-TYPE TRANSCRIPTIONAL REPRESSOR YETL"/>
    <property type="match status" value="1"/>
</dbReference>
<dbReference type="SUPFAM" id="SSF46785">
    <property type="entry name" value="Winged helix' DNA-binding domain"/>
    <property type="match status" value="1"/>
</dbReference>
<dbReference type="InterPro" id="IPR000835">
    <property type="entry name" value="HTH_MarR-typ"/>
</dbReference>
<dbReference type="GO" id="GO:0006950">
    <property type="term" value="P:response to stress"/>
    <property type="evidence" value="ECO:0007669"/>
    <property type="project" value="TreeGrafter"/>
</dbReference>
<dbReference type="SMART" id="SM00347">
    <property type="entry name" value="HTH_MARR"/>
    <property type="match status" value="1"/>
</dbReference>